<comment type="caution">
    <text evidence="2">The sequence shown here is derived from an EMBL/GenBank/DDBJ whole genome shotgun (WGS) entry which is preliminary data.</text>
</comment>
<dbReference type="InterPro" id="IPR029044">
    <property type="entry name" value="Nucleotide-diphossugar_trans"/>
</dbReference>
<evidence type="ECO:0000256" key="1">
    <source>
        <dbReference type="SAM" id="MobiDB-lite"/>
    </source>
</evidence>
<sequence>MIYVFTTCALNYFPNARILAQSVRKHMPQARLVFCLTDAAPDGFDATQEGFDESWTLEDLRPQIPDLEKWIFQHTVMEMATAAKPFVLHALLEREDCDGVLFFDPDCEVHSPCTEILQSLSENSITLTPHACLPHDNDSWVFFELNQLKVGSFNLGFFGVRNDEEGRQFARWWRHRLRNYCLIDEPRHLFTDQKWIDLVPGYFDSVRVLRRPTYNVARWNTFQRKLTRGEDGGVLVDGEPLDFIHFSGFLKKGSYVRGLYDAQSAEWCAEIEVLDALSQDYANRLAADQARPELSGPWGLGLYADGVEIPPQHRTAYRVSPDLQAAFPNPFDGGEALRATMKSAPTEPVPVKKKKKKSALSRLKRKLGL</sequence>
<feature type="region of interest" description="Disordered" evidence="1">
    <location>
        <begin position="342"/>
        <end position="369"/>
    </location>
</feature>
<name>A0ABV3L2G0_9RHOB</name>
<accession>A0ABV3L2G0</accession>
<evidence type="ECO:0008006" key="4">
    <source>
        <dbReference type="Google" id="ProtNLM"/>
    </source>
</evidence>
<organism evidence="2 3">
    <name type="scientific">Meridianimarinicoccus marinus</name>
    <dbReference type="NCBI Taxonomy" id="3231483"/>
    <lineage>
        <taxon>Bacteria</taxon>
        <taxon>Pseudomonadati</taxon>
        <taxon>Pseudomonadota</taxon>
        <taxon>Alphaproteobacteria</taxon>
        <taxon>Rhodobacterales</taxon>
        <taxon>Paracoccaceae</taxon>
        <taxon>Meridianimarinicoccus</taxon>
    </lineage>
</organism>
<feature type="compositionally biased region" description="Basic residues" evidence="1">
    <location>
        <begin position="351"/>
        <end position="369"/>
    </location>
</feature>
<proteinExistence type="predicted"/>
<gene>
    <name evidence="2" type="ORF">AB0T83_00785</name>
</gene>
<dbReference type="Gene3D" id="3.90.550.10">
    <property type="entry name" value="Spore Coat Polysaccharide Biosynthesis Protein SpsA, Chain A"/>
    <property type="match status" value="1"/>
</dbReference>
<reference evidence="2 3" key="1">
    <citation type="submission" date="2024-07" db="EMBL/GenBank/DDBJ databases">
        <authorList>
            <person name="Kang M."/>
        </authorList>
    </citation>
    <scope>NUCLEOTIDE SEQUENCE [LARGE SCALE GENOMIC DNA]</scope>
    <source>
        <strain evidence="2 3">DFM31</strain>
    </source>
</reference>
<keyword evidence="3" id="KW-1185">Reference proteome</keyword>
<dbReference type="SUPFAM" id="SSF53448">
    <property type="entry name" value="Nucleotide-diphospho-sugar transferases"/>
    <property type="match status" value="1"/>
</dbReference>
<dbReference type="EMBL" id="JBFBVU010000001">
    <property type="protein sequence ID" value="MEV8465315.1"/>
    <property type="molecule type" value="Genomic_DNA"/>
</dbReference>
<protein>
    <recommendedName>
        <fullName evidence="4">Glycosyl transferase</fullName>
    </recommendedName>
</protein>
<dbReference type="Proteomes" id="UP001553161">
    <property type="component" value="Unassembled WGS sequence"/>
</dbReference>
<dbReference type="RefSeq" id="WP_366190720.1">
    <property type="nucleotide sequence ID" value="NZ_JBFBVU010000001.1"/>
</dbReference>
<evidence type="ECO:0000313" key="3">
    <source>
        <dbReference type="Proteomes" id="UP001553161"/>
    </source>
</evidence>
<evidence type="ECO:0000313" key="2">
    <source>
        <dbReference type="EMBL" id="MEV8465315.1"/>
    </source>
</evidence>